<protein>
    <submittedName>
        <fullName evidence="5">Alanine/ornithine racemase family PLP-dependent enzyme</fullName>
    </submittedName>
</protein>
<comment type="caution">
    <text evidence="5">The sequence shown here is derived from an EMBL/GenBank/DDBJ whole genome shotgun (WGS) entry which is preliminary data.</text>
</comment>
<dbReference type="PANTHER" id="PTHR30511">
    <property type="entry name" value="ALANINE RACEMASE"/>
    <property type="match status" value="1"/>
</dbReference>
<dbReference type="GO" id="GO:0005829">
    <property type="term" value="C:cytosol"/>
    <property type="evidence" value="ECO:0007669"/>
    <property type="project" value="TreeGrafter"/>
</dbReference>
<reference evidence="5" key="1">
    <citation type="submission" date="2021-04" db="EMBL/GenBank/DDBJ databases">
        <title>Proteiniclasticum sedimins sp. nov., an obligate anaerobic bacterium isolated from anaerobic sludge.</title>
        <authorList>
            <person name="Liu J."/>
        </authorList>
    </citation>
    <scope>NUCLEOTIDE SEQUENCE</scope>
    <source>
        <strain evidence="5">BAD-10</strain>
    </source>
</reference>
<dbReference type="InterPro" id="IPR000821">
    <property type="entry name" value="Ala_racemase"/>
</dbReference>
<dbReference type="Gene3D" id="3.20.20.10">
    <property type="entry name" value="Alanine racemase"/>
    <property type="match status" value="1"/>
</dbReference>
<evidence type="ECO:0000313" key="6">
    <source>
        <dbReference type="Proteomes" id="UP000675379"/>
    </source>
</evidence>
<dbReference type="CDD" id="cd06815">
    <property type="entry name" value="PLPDE_III_AR_like_1"/>
    <property type="match status" value="1"/>
</dbReference>
<dbReference type="RefSeq" id="WP_211802232.1">
    <property type="nucleotide sequence ID" value="NZ_JAGSCS010000015.1"/>
</dbReference>
<evidence type="ECO:0000313" key="5">
    <source>
        <dbReference type="EMBL" id="MBR0576812.1"/>
    </source>
</evidence>
<feature type="domain" description="Alanine racemase N-terminal" evidence="4">
    <location>
        <begin position="7"/>
        <end position="220"/>
    </location>
</feature>
<name>A0A941CRB7_9CLOT</name>
<keyword evidence="3" id="KW-0413">Isomerase</keyword>
<gene>
    <name evidence="5" type="ORF">KCG48_10765</name>
</gene>
<dbReference type="Pfam" id="PF01168">
    <property type="entry name" value="Ala_racemase_N"/>
    <property type="match status" value="1"/>
</dbReference>
<dbReference type="EMBL" id="JAGSCS010000015">
    <property type="protein sequence ID" value="MBR0576812.1"/>
    <property type="molecule type" value="Genomic_DNA"/>
</dbReference>
<proteinExistence type="predicted"/>
<dbReference type="InterPro" id="IPR001608">
    <property type="entry name" value="Ala_racemase_N"/>
</dbReference>
<accession>A0A941CRB7</accession>
<evidence type="ECO:0000256" key="1">
    <source>
        <dbReference type="ARBA" id="ARBA00001933"/>
    </source>
</evidence>
<dbReference type="PANTHER" id="PTHR30511:SF3">
    <property type="entry name" value="LYSINE RACEMASE"/>
    <property type="match status" value="1"/>
</dbReference>
<evidence type="ECO:0000256" key="3">
    <source>
        <dbReference type="ARBA" id="ARBA00023235"/>
    </source>
</evidence>
<evidence type="ECO:0000259" key="4">
    <source>
        <dbReference type="Pfam" id="PF01168"/>
    </source>
</evidence>
<keyword evidence="6" id="KW-1185">Reference proteome</keyword>
<dbReference type="GO" id="GO:0008784">
    <property type="term" value="F:alanine racemase activity"/>
    <property type="evidence" value="ECO:0007669"/>
    <property type="project" value="TreeGrafter"/>
</dbReference>
<dbReference type="AlphaFoldDB" id="A0A941CRB7"/>
<sequence length="374" mass="41528">MYPLIEIHLDKIENNSRKVHEIFKQAGISIMAVTKGFSAEPRIAEAMLRGGAEFIADARIRNLKRLAHLPVKKVLLRLPMKSEIEDVLSYCDYSLNSELDTLREIGKAASRRQMVHQVIIMVDLGDYREGIRYHKVEEFIKEAVTIPGIRIKGFGVNLTCFGGVIPEQTTLLRLVDIAMRMKEKYDLDVEIISGGSSSSVYLIEEENGFPPGVNNLRLGEVILLGKETAFGEHFDGLEEDAFILKAQIIELKEKPSVPHGRIGRDAFGNIPRHEDRGIIQRAILALGKQDVDPSGIIPVNPKLSILGASSDHLILDVSREEDIYAVGDIISFYVKYGGMLNAMTSPYVEKVFIEESEGGGSDDPEEELALAADL</sequence>
<dbReference type="InterPro" id="IPR029066">
    <property type="entry name" value="PLP-binding_barrel"/>
</dbReference>
<evidence type="ECO:0000256" key="2">
    <source>
        <dbReference type="ARBA" id="ARBA00022898"/>
    </source>
</evidence>
<comment type="cofactor">
    <cofactor evidence="1">
        <name>pyridoxal 5'-phosphate</name>
        <dbReference type="ChEBI" id="CHEBI:597326"/>
    </cofactor>
</comment>
<keyword evidence="2" id="KW-0663">Pyridoxal phosphate</keyword>
<organism evidence="5 6">
    <name type="scientific">Proteiniclasticum sediminis</name>
    <dbReference type="NCBI Taxonomy" id="2804028"/>
    <lineage>
        <taxon>Bacteria</taxon>
        <taxon>Bacillati</taxon>
        <taxon>Bacillota</taxon>
        <taxon>Clostridia</taxon>
        <taxon>Eubacteriales</taxon>
        <taxon>Clostridiaceae</taxon>
        <taxon>Proteiniclasticum</taxon>
    </lineage>
</organism>
<dbReference type="SUPFAM" id="SSF51419">
    <property type="entry name" value="PLP-binding barrel"/>
    <property type="match status" value="1"/>
</dbReference>
<dbReference type="GO" id="GO:0030170">
    <property type="term" value="F:pyridoxal phosphate binding"/>
    <property type="evidence" value="ECO:0007669"/>
    <property type="project" value="TreeGrafter"/>
</dbReference>
<dbReference type="Proteomes" id="UP000675379">
    <property type="component" value="Unassembled WGS sequence"/>
</dbReference>